<dbReference type="EMBL" id="JAUCMX010000006">
    <property type="protein sequence ID" value="KAK3543269.1"/>
    <property type="molecule type" value="Genomic_DNA"/>
</dbReference>
<dbReference type="PANTHER" id="PTHR10742">
    <property type="entry name" value="FLAVIN MONOAMINE OXIDASE"/>
    <property type="match status" value="1"/>
</dbReference>
<keyword evidence="4" id="KW-0812">Transmembrane</keyword>
<feature type="domain" description="Amine oxidase" evidence="5">
    <location>
        <begin position="1421"/>
        <end position="1883"/>
    </location>
</feature>
<feature type="non-terminal residue" evidence="6">
    <location>
        <position position="1888"/>
    </location>
</feature>
<dbReference type="Pfam" id="PF01593">
    <property type="entry name" value="Amino_oxidase"/>
    <property type="match status" value="3"/>
</dbReference>
<dbReference type="PANTHER" id="PTHR10742:SF377">
    <property type="entry name" value="SPERMINE OXIDASE-LIKE"/>
    <property type="match status" value="1"/>
</dbReference>
<comment type="cofactor">
    <cofactor evidence="1">
        <name>FAD</name>
        <dbReference type="ChEBI" id="CHEBI:57692"/>
    </cofactor>
</comment>
<dbReference type="Gene3D" id="3.50.50.60">
    <property type="entry name" value="FAD/NAD(P)-binding domain"/>
    <property type="match status" value="3"/>
</dbReference>
<dbReference type="Proteomes" id="UP001274896">
    <property type="component" value="Unassembled WGS sequence"/>
</dbReference>
<evidence type="ECO:0000313" key="7">
    <source>
        <dbReference type="Proteomes" id="UP001274896"/>
    </source>
</evidence>
<dbReference type="SUPFAM" id="SSF54373">
    <property type="entry name" value="FAD-linked reductases, C-terminal domain"/>
    <property type="match status" value="3"/>
</dbReference>
<gene>
    <name evidence="6" type="ORF">QTP70_014068</name>
</gene>
<keyword evidence="4" id="KW-1133">Transmembrane helix</keyword>
<dbReference type="InterPro" id="IPR050281">
    <property type="entry name" value="Flavin_monoamine_oxidase"/>
</dbReference>
<evidence type="ECO:0000256" key="2">
    <source>
        <dbReference type="ARBA" id="ARBA00022630"/>
    </source>
</evidence>
<sequence length="1888" mass="212755">NMNTVSRDTKVVVVGAGFAGLAAAVTLIRAGFQNVKILEAKEQVGGRVCTTKPFTENIIELGANWIHGQDGNPLYQLAKEQDLLVETIAARKIMCLPHAVTPHDYFFMEGGKQLSTDRVDPVCTLFSKLTSKAFESELEDKHRALSLGDYLDMSFAESPLATTEDGTKIFEWCKRSECTDEAASSLYEVSASQIGYYIALEGGFFNSLGPGGYQAILDILLKTLPSGTILNNTAVKSIQWDLKAISQWDKDEKQNHVVQVICENDQIFDADHVIVTVSLGVLKQQARTMFEPALPKSKLDAIERLGFGTVDKIFLCFSERFWPEDCAGIQLVWDKGPEDKAVYSSQDEEDAWKETWFKKICGFDTVARHPTVLCGWITGREALYMETLQDSEVGDTCVSLLRSFTGWSVPDVSQVLISRWGHDPHVLGSYTFVPHWVNSLKEHEALAAPLPSCSQVTESKVGCELEEKERFWSELDEVMESIPTGERVVIGADFNGHVGEGNTGDEEVMGKFGVKERNLEGQMVVDFAKRMDMGVVNTYFQKREEHRVTYKSGGRRTQVDYILCRRGNLKEISDCKVVVGESVARQHRMVVCRMTLMVCKTKRSKIEKKTKWWKLKKEECCEEFRQKLRQALGGQVVLPDDWETTAEVIRETGRKVLGVSSGRRKEDKETWWWNEEVQDSIQRKRLAKKKWDMDRTEENRQEYKELQCRVKREVSKAKQKAYEELYTRLDTREGEKDLYRLARQRDRDGKDVQQKVDKIRKDEVRKALKRMKSGKAVGPDDIPVEVWKCLGEAAVEFLASLFNRVLENLEKAYDRVPREELWYCMRKSGVAEKYVRVVKDMYERSRTVVRCVVVMDQLSEEVRQESPWTMMFADDIVICSESREQVEENLERWRFALERRGMKVSRIQSNGECGKEKISVRIKGKVYRTVVRPAMLYGLETVSLRKRQESELESKSALSVMSEETKVVVVGAGFAGLAAAATLIRAGFQNVKILEAKERVGGRVCTTKPFTQNIIELGANWIHGQKGNDLYKLAKEHNLLAEKALRDTSESSQDYFFKEGGKHLPDELADGVTSLFEKLTSKAFDTELPHSYQDLTLGDYLDVSFAESSLADEEDGSRIFEWCKRNECTDEAVSSLYEVSASQDSKYIALDGEFLNCLGPGGYQAILDLLLNGLPSGTILNNTAVKSIQWDKDEEEDHAVQVICENDQIFDADHVIVTVSLGVLKQQARTMFEPALPKSKLDAIERLGFGTVDKIFLCFSERFWPEDCAGIQLTWDEGPEDKAVYSSQEQEDTWKETWFKKISGFDAVARHPTVLCGWITGREALHMETLQDSEVGDTCVRLLRSFTGWSVPDVSQVLITKWGHDPHVLGSYTFVPHWVNGVKEPEALAAPLPSCSEVTESKFSVIIMSKDAKVVVVGAGFAGLAAAATLIRAGFQNVKILEAKERVGGRVCTTKPFTQNIIELGANWIHGQKGNDLYKLAKKHNLLAEKALRDTSERSQDYFFKEGGKHLPDELADGVTSLFEKLTSKAFDTVLAHRYRHLTLGDYLDVSFAESTLANAEDGSRIFEWCKRNECTDEAVSSLYEVSASQDSEYIALDGEFLNCLGPGGYQAILDLLLNGLPSGTILNNTAVKSIQWDKDEEEDHAVQVICENDQIFDADHVIVTVSLGVLKQQARTMFEPALPKSKLDAIERLGFGTVDKIFLCFSERFWPEDCAGIQLTWDEGPEDKAVYSSQEQEDTWKETWFKKISGFDAVARHPTVLCGWITGREALHMETLQDSEVGDTCVRLLRSFTGWHVPDVSQVLITKWGHDSNVYGSYTFIPKGVNGTSKQKALAAPLPPQTKASDIKPLQVLFAGEATHENFYTTTHGAYMSGVREAQRLIKHYSH</sequence>
<evidence type="ECO:0000256" key="1">
    <source>
        <dbReference type="ARBA" id="ARBA00001974"/>
    </source>
</evidence>
<organism evidence="6 7">
    <name type="scientific">Hemibagrus guttatus</name>
    <dbReference type="NCBI Taxonomy" id="175788"/>
    <lineage>
        <taxon>Eukaryota</taxon>
        <taxon>Metazoa</taxon>
        <taxon>Chordata</taxon>
        <taxon>Craniata</taxon>
        <taxon>Vertebrata</taxon>
        <taxon>Euteleostomi</taxon>
        <taxon>Actinopterygii</taxon>
        <taxon>Neopterygii</taxon>
        <taxon>Teleostei</taxon>
        <taxon>Ostariophysi</taxon>
        <taxon>Siluriformes</taxon>
        <taxon>Bagridae</taxon>
        <taxon>Hemibagrus</taxon>
    </lineage>
</organism>
<accession>A0AAE0V7J1</accession>
<feature type="domain" description="Amine oxidase" evidence="5">
    <location>
        <begin position="18"/>
        <end position="434"/>
    </location>
</feature>
<keyword evidence="7" id="KW-1185">Reference proteome</keyword>
<evidence type="ECO:0000313" key="6">
    <source>
        <dbReference type="EMBL" id="KAK3543269.1"/>
    </source>
</evidence>
<keyword evidence="2" id="KW-0285">Flavoprotein</keyword>
<comment type="caution">
    <text evidence="6">The sequence shown here is derived from an EMBL/GenBank/DDBJ whole genome shotgun (WGS) entry which is preliminary data.</text>
</comment>
<evidence type="ECO:0000259" key="5">
    <source>
        <dbReference type="Pfam" id="PF01593"/>
    </source>
</evidence>
<protein>
    <recommendedName>
        <fullName evidence="5">Amine oxidase domain-containing protein</fullName>
    </recommendedName>
</protein>
<evidence type="ECO:0000256" key="4">
    <source>
        <dbReference type="SAM" id="Phobius"/>
    </source>
</evidence>
<name>A0AAE0V7J1_9TELE</name>
<proteinExistence type="predicted"/>
<dbReference type="InterPro" id="IPR036691">
    <property type="entry name" value="Endo/exonu/phosph_ase_sf"/>
</dbReference>
<dbReference type="GO" id="GO:0046592">
    <property type="term" value="F:polyamine oxidase activity"/>
    <property type="evidence" value="ECO:0007669"/>
    <property type="project" value="TreeGrafter"/>
</dbReference>
<dbReference type="Gene3D" id="3.60.10.10">
    <property type="entry name" value="Endonuclease/exonuclease/phosphatase"/>
    <property type="match status" value="1"/>
</dbReference>
<dbReference type="InterPro" id="IPR002937">
    <property type="entry name" value="Amino_oxidase"/>
</dbReference>
<dbReference type="Gene3D" id="3.90.660.10">
    <property type="match status" value="3"/>
</dbReference>
<keyword evidence="4" id="KW-0472">Membrane</keyword>
<dbReference type="InterPro" id="IPR036188">
    <property type="entry name" value="FAD/NAD-bd_sf"/>
</dbReference>
<feature type="domain" description="Amine oxidase" evidence="5">
    <location>
        <begin position="974"/>
        <end position="1376"/>
    </location>
</feature>
<dbReference type="SUPFAM" id="SSF51905">
    <property type="entry name" value="FAD/NAD(P)-binding domain"/>
    <property type="match status" value="3"/>
</dbReference>
<keyword evidence="3" id="KW-0274">FAD</keyword>
<reference evidence="6" key="1">
    <citation type="submission" date="2023-06" db="EMBL/GenBank/DDBJ databases">
        <title>Male Hemibagrus guttatus genome.</title>
        <authorList>
            <person name="Bian C."/>
        </authorList>
    </citation>
    <scope>NUCLEOTIDE SEQUENCE</scope>
    <source>
        <strain evidence="6">Male_cb2023</strain>
        <tissue evidence="6">Muscle</tissue>
    </source>
</reference>
<evidence type="ECO:0000256" key="3">
    <source>
        <dbReference type="ARBA" id="ARBA00022827"/>
    </source>
</evidence>
<dbReference type="SUPFAM" id="SSF56219">
    <property type="entry name" value="DNase I-like"/>
    <property type="match status" value="1"/>
</dbReference>
<feature type="transmembrane region" description="Helical" evidence="4">
    <location>
        <begin position="12"/>
        <end position="32"/>
    </location>
</feature>